<dbReference type="EMBL" id="CP106753">
    <property type="protein sequence ID" value="UXY14616.1"/>
    <property type="molecule type" value="Genomic_DNA"/>
</dbReference>
<keyword evidence="1" id="KW-0812">Transmembrane</keyword>
<keyword evidence="1" id="KW-0472">Membrane</keyword>
<evidence type="ECO:0000313" key="2">
    <source>
        <dbReference type="EMBL" id="UXY14616.1"/>
    </source>
</evidence>
<evidence type="ECO:0008006" key="4">
    <source>
        <dbReference type="Google" id="ProtNLM"/>
    </source>
</evidence>
<proteinExistence type="predicted"/>
<evidence type="ECO:0000313" key="3">
    <source>
        <dbReference type="Proteomes" id="UP001061302"/>
    </source>
</evidence>
<keyword evidence="1" id="KW-1133">Transmembrane helix</keyword>
<keyword evidence="3" id="KW-1185">Reference proteome</keyword>
<accession>A0ABY6DNC6</accession>
<feature type="transmembrane region" description="Helical" evidence="1">
    <location>
        <begin position="61"/>
        <end position="79"/>
    </location>
</feature>
<dbReference type="CDD" id="cd07328">
    <property type="entry name" value="M48_Ste24p_like"/>
    <property type="match status" value="1"/>
</dbReference>
<dbReference type="RefSeq" id="WP_263123918.1">
    <property type="nucleotide sequence ID" value="NZ_CP106753.1"/>
</dbReference>
<name>A0ABY6DNC6_9NEIS</name>
<protein>
    <recommendedName>
        <fullName evidence="4">Peptidase M48 domain-containing protein</fullName>
    </recommendedName>
</protein>
<gene>
    <name evidence="2" type="ORF">N8I74_14995</name>
</gene>
<dbReference type="Proteomes" id="UP001061302">
    <property type="component" value="Chromosome"/>
</dbReference>
<organism evidence="2 3">
    <name type="scientific">Chitiniphilus purpureus</name>
    <dbReference type="NCBI Taxonomy" id="2981137"/>
    <lineage>
        <taxon>Bacteria</taxon>
        <taxon>Pseudomonadati</taxon>
        <taxon>Pseudomonadota</taxon>
        <taxon>Betaproteobacteria</taxon>
        <taxon>Neisseriales</taxon>
        <taxon>Chitinibacteraceae</taxon>
        <taxon>Chitiniphilus</taxon>
    </lineage>
</organism>
<reference evidence="2" key="1">
    <citation type="submission" date="2022-10" db="EMBL/GenBank/DDBJ databases">
        <title>Chitiniphilus purpureus sp. nov., a novel chitin-degrading bacterium isolated from crawfish pond sediment.</title>
        <authorList>
            <person name="Li K."/>
        </authorList>
    </citation>
    <scope>NUCLEOTIDE SEQUENCE</scope>
    <source>
        <strain evidence="2">CD1</strain>
    </source>
</reference>
<sequence>MNERPFLDTQRIAILENNAHLYPRLTELKTLLVAAAGYSGLLLVLALGCLLAKTGLQDGRLMLLAGGLGLGLGGSYLMLSCLMQADGRPEGRSLQPAEALALFRMLSKLQRQLKVAPLDAVLVDERFAVELVEVARFGLLGGVRRYLVVGLPMLLALSSSELGALVVEEYGRLHGGRPGWRGWLYRMRRRWGAWYPALQEDTGTLAGWVQRFYLWYIPRFLMHTLALARRQERAATQLAAQVIGAQATATAAVKTRLFGRFFDDHYWQNYWRFADSQTSPPFGPYAGLHEGFQQGERLWRSSRWFKEVLAEQPPHDDPRPSLKEKLDLLVQVARPAAWPAQSAGEKWLGVTLGKLVAEFDREWLAINNQNWKARYRAVQQEDTELAMLRMQSPDSLDDLQLWRLAQLSHARVGATQARPLLERVLTRDPQHAQARYLLASLLLDAGDERGLGCMEQAMKLDQQLVDEGLLHCQRYLQRHSRLQDFEALWSRLASHHRRASMA</sequence>
<evidence type="ECO:0000256" key="1">
    <source>
        <dbReference type="SAM" id="Phobius"/>
    </source>
</evidence>
<feature type="transmembrane region" description="Helical" evidence="1">
    <location>
        <begin position="31"/>
        <end position="52"/>
    </location>
</feature>